<dbReference type="EMBL" id="JACHDB010000001">
    <property type="protein sequence ID" value="MBB5433088.1"/>
    <property type="molecule type" value="Genomic_DNA"/>
</dbReference>
<dbReference type="AlphaFoldDB" id="A0A7W8VEH5"/>
<sequence>MLIDDVALIGERRAAARRLLATPFVTARTDPEAFALIRAHSDWLVQRFRRVLGYELTVGAEYARLAKAGRVRGAAPARRASGAPFTPRGYAYLALSLAVLAEGTEEEVPVDALAAGVRDAAREAGLRADPAERAAERRAFTAALRLLADWGVLAESKGALEDYAAGEGEEVRLTVDRELAALAVAHPPHAAADPDSFVRDAAPGDFDDDAAGEVALRRLLAEEAVVYREDLPERQRGRLARHQWRAAAELADLLGCETEVRAEGAALILPDEADGAGEVPGPLLPAAGPAAEAALLLVRRLAARIRPENTPAHEAPVPPEVLAEELAAVVGADSAHRRRWERGTAEYLPDEGELGRRALDLLAAAGLVRDRGAAAGAGGGWALRAAAARFAPVENRDEV</sequence>
<name>A0A7W8VEH5_9ACTN</name>
<accession>A0A7W8VEH5</accession>
<dbReference type="RefSeq" id="WP_184392547.1">
    <property type="nucleotide sequence ID" value="NZ_BAAAJD010000067.1"/>
</dbReference>
<gene>
    <name evidence="1" type="ORF">HDA36_003172</name>
</gene>
<evidence type="ECO:0000313" key="1">
    <source>
        <dbReference type="EMBL" id="MBB5433088.1"/>
    </source>
</evidence>
<dbReference type="Proteomes" id="UP000572635">
    <property type="component" value="Unassembled WGS sequence"/>
</dbReference>
<dbReference type="Pfam" id="PF09661">
    <property type="entry name" value="DUF2398"/>
    <property type="match status" value="1"/>
</dbReference>
<comment type="caution">
    <text evidence="1">The sequence shown here is derived from an EMBL/GenBank/DDBJ whole genome shotgun (WGS) entry which is preliminary data.</text>
</comment>
<dbReference type="InterPro" id="IPR013494">
    <property type="entry name" value="CHP02678"/>
</dbReference>
<organism evidence="1 2">
    <name type="scientific">Nocardiopsis composta</name>
    <dbReference type="NCBI Taxonomy" id="157465"/>
    <lineage>
        <taxon>Bacteria</taxon>
        <taxon>Bacillati</taxon>
        <taxon>Actinomycetota</taxon>
        <taxon>Actinomycetes</taxon>
        <taxon>Streptosporangiales</taxon>
        <taxon>Nocardiopsidaceae</taxon>
        <taxon>Nocardiopsis</taxon>
    </lineage>
</organism>
<protein>
    <submittedName>
        <fullName evidence="1">Uncharacterized protein (TIGR02678 family)</fullName>
    </submittedName>
</protein>
<evidence type="ECO:0000313" key="2">
    <source>
        <dbReference type="Proteomes" id="UP000572635"/>
    </source>
</evidence>
<reference evidence="1 2" key="1">
    <citation type="submission" date="2020-08" db="EMBL/GenBank/DDBJ databases">
        <title>Sequencing the genomes of 1000 actinobacteria strains.</title>
        <authorList>
            <person name="Klenk H.-P."/>
        </authorList>
    </citation>
    <scope>NUCLEOTIDE SEQUENCE [LARGE SCALE GENOMIC DNA]</scope>
    <source>
        <strain evidence="1 2">DSM 44551</strain>
    </source>
</reference>
<keyword evidence="2" id="KW-1185">Reference proteome</keyword>
<proteinExistence type="predicted"/>